<name>A0A8S1YM27_PAROT</name>
<proteinExistence type="predicted"/>
<comment type="caution">
    <text evidence="1">The sequence shown here is derived from an EMBL/GenBank/DDBJ whole genome shotgun (WGS) entry which is preliminary data.</text>
</comment>
<keyword evidence="2" id="KW-1185">Reference proteome</keyword>
<evidence type="ECO:0000313" key="1">
    <source>
        <dbReference type="EMBL" id="CAD8214900.1"/>
    </source>
</evidence>
<protein>
    <submittedName>
        <fullName evidence="1">Uncharacterized protein</fullName>
    </submittedName>
</protein>
<gene>
    <name evidence="1" type="ORF">POCTA_138.1.T1940001</name>
</gene>
<dbReference type="EMBL" id="CAJJDP010000198">
    <property type="protein sequence ID" value="CAD8214900.1"/>
    <property type="molecule type" value="Genomic_DNA"/>
</dbReference>
<accession>A0A8S1YM27</accession>
<reference evidence="1" key="1">
    <citation type="submission" date="2021-01" db="EMBL/GenBank/DDBJ databases">
        <authorList>
            <consortium name="Genoscope - CEA"/>
            <person name="William W."/>
        </authorList>
    </citation>
    <scope>NUCLEOTIDE SEQUENCE</scope>
</reference>
<sequence>MLKLRVKQIDFVQTIHKYWQQIGKVEQQMEWQLKIKQINLEQDYALLMIIILNSQLFVKNKSNIIYMNLTRIRNSIGR</sequence>
<evidence type="ECO:0000313" key="2">
    <source>
        <dbReference type="Proteomes" id="UP000683925"/>
    </source>
</evidence>
<dbReference type="Proteomes" id="UP000683925">
    <property type="component" value="Unassembled WGS sequence"/>
</dbReference>
<dbReference type="AlphaFoldDB" id="A0A8S1YM27"/>
<organism evidence="1 2">
    <name type="scientific">Paramecium octaurelia</name>
    <dbReference type="NCBI Taxonomy" id="43137"/>
    <lineage>
        <taxon>Eukaryota</taxon>
        <taxon>Sar</taxon>
        <taxon>Alveolata</taxon>
        <taxon>Ciliophora</taxon>
        <taxon>Intramacronucleata</taxon>
        <taxon>Oligohymenophorea</taxon>
        <taxon>Peniculida</taxon>
        <taxon>Parameciidae</taxon>
        <taxon>Paramecium</taxon>
    </lineage>
</organism>